<evidence type="ECO:0000256" key="1">
    <source>
        <dbReference type="SAM" id="SignalP"/>
    </source>
</evidence>
<keyword evidence="3" id="KW-1185">Reference proteome</keyword>
<reference evidence="2" key="1">
    <citation type="submission" date="2023-01" db="EMBL/GenBank/DDBJ databases">
        <title>Genome assembly of the deep-sea coral Lophelia pertusa.</title>
        <authorList>
            <person name="Herrera S."/>
            <person name="Cordes E."/>
        </authorList>
    </citation>
    <scope>NUCLEOTIDE SEQUENCE</scope>
    <source>
        <strain evidence="2">USNM1676648</strain>
        <tissue evidence="2">Polyp</tissue>
    </source>
</reference>
<dbReference type="Proteomes" id="UP001163046">
    <property type="component" value="Unassembled WGS sequence"/>
</dbReference>
<sequence>MTNFTAYYFLVQSCIFLAVCSRSVEIDHRQALENVLSRNMLNNNSLSLTISSQNDSNEDIDNHSVLPRIKRHSRRPCEIRRELKWNCNSVR</sequence>
<feature type="chain" id="PRO_5040948421" evidence="1">
    <location>
        <begin position="22"/>
        <end position="91"/>
    </location>
</feature>
<dbReference type="OrthoDB" id="5992587at2759"/>
<protein>
    <submittedName>
        <fullName evidence="2">Uncharacterized protein</fullName>
    </submittedName>
</protein>
<keyword evidence="1" id="KW-0732">Signal</keyword>
<gene>
    <name evidence="2" type="ORF">OS493_021875</name>
</gene>
<dbReference type="EMBL" id="MU825887">
    <property type="protein sequence ID" value="KAJ7384459.1"/>
    <property type="molecule type" value="Genomic_DNA"/>
</dbReference>
<evidence type="ECO:0000313" key="2">
    <source>
        <dbReference type="EMBL" id="KAJ7384459.1"/>
    </source>
</evidence>
<evidence type="ECO:0000313" key="3">
    <source>
        <dbReference type="Proteomes" id="UP001163046"/>
    </source>
</evidence>
<feature type="signal peptide" evidence="1">
    <location>
        <begin position="1"/>
        <end position="21"/>
    </location>
</feature>
<comment type="caution">
    <text evidence="2">The sequence shown here is derived from an EMBL/GenBank/DDBJ whole genome shotgun (WGS) entry which is preliminary data.</text>
</comment>
<accession>A0A9W9ZR48</accession>
<organism evidence="2 3">
    <name type="scientific">Desmophyllum pertusum</name>
    <dbReference type="NCBI Taxonomy" id="174260"/>
    <lineage>
        <taxon>Eukaryota</taxon>
        <taxon>Metazoa</taxon>
        <taxon>Cnidaria</taxon>
        <taxon>Anthozoa</taxon>
        <taxon>Hexacorallia</taxon>
        <taxon>Scleractinia</taxon>
        <taxon>Caryophylliina</taxon>
        <taxon>Caryophylliidae</taxon>
        <taxon>Desmophyllum</taxon>
    </lineage>
</organism>
<proteinExistence type="predicted"/>
<dbReference type="AlphaFoldDB" id="A0A9W9ZR48"/>
<name>A0A9W9ZR48_9CNID</name>